<keyword evidence="2" id="KW-1185">Reference proteome</keyword>
<accession>A0ACB9DN34</accession>
<reference evidence="1 2" key="2">
    <citation type="journal article" date="2022" name="Mol. Ecol. Resour.">
        <title>The genomes of chicory, endive, great burdock and yacon provide insights into Asteraceae paleo-polyploidization history and plant inulin production.</title>
        <authorList>
            <person name="Fan W."/>
            <person name="Wang S."/>
            <person name="Wang H."/>
            <person name="Wang A."/>
            <person name="Jiang F."/>
            <person name="Liu H."/>
            <person name="Zhao H."/>
            <person name="Xu D."/>
            <person name="Zhang Y."/>
        </authorList>
    </citation>
    <scope>NUCLEOTIDE SEQUENCE [LARGE SCALE GENOMIC DNA]</scope>
    <source>
        <strain evidence="2">cv. Niubang</strain>
    </source>
</reference>
<comment type="caution">
    <text evidence="1">The sequence shown here is derived from an EMBL/GenBank/DDBJ whole genome shotgun (WGS) entry which is preliminary data.</text>
</comment>
<name>A0ACB9DN34_ARCLA</name>
<sequence length="89" mass="9925">MEVKIDVGGNVCGKESNDDDDDDDDDGGVCRRKGLGLCSSGGGLKQMFIAESKTKLLNNEKSTSDLMRISVKQRQLYQYAKEHEKKLQR</sequence>
<reference evidence="2" key="1">
    <citation type="journal article" date="2022" name="Mol. Ecol. Resour.">
        <title>The genomes of chicory, endive, great burdock and yacon provide insights into Asteraceae palaeo-polyploidization history and plant inulin production.</title>
        <authorList>
            <person name="Fan W."/>
            <person name="Wang S."/>
            <person name="Wang H."/>
            <person name="Wang A."/>
            <person name="Jiang F."/>
            <person name="Liu H."/>
            <person name="Zhao H."/>
            <person name="Xu D."/>
            <person name="Zhang Y."/>
        </authorList>
    </citation>
    <scope>NUCLEOTIDE SEQUENCE [LARGE SCALE GENOMIC DNA]</scope>
    <source>
        <strain evidence="2">cv. Niubang</strain>
    </source>
</reference>
<gene>
    <name evidence="1" type="ORF">L6452_10961</name>
</gene>
<proteinExistence type="predicted"/>
<protein>
    <submittedName>
        <fullName evidence="1">Uncharacterized protein</fullName>
    </submittedName>
</protein>
<dbReference type="Proteomes" id="UP001055879">
    <property type="component" value="Linkage Group LG03"/>
</dbReference>
<organism evidence="1 2">
    <name type="scientific">Arctium lappa</name>
    <name type="common">Greater burdock</name>
    <name type="synonym">Lappa major</name>
    <dbReference type="NCBI Taxonomy" id="4217"/>
    <lineage>
        <taxon>Eukaryota</taxon>
        <taxon>Viridiplantae</taxon>
        <taxon>Streptophyta</taxon>
        <taxon>Embryophyta</taxon>
        <taxon>Tracheophyta</taxon>
        <taxon>Spermatophyta</taxon>
        <taxon>Magnoliopsida</taxon>
        <taxon>eudicotyledons</taxon>
        <taxon>Gunneridae</taxon>
        <taxon>Pentapetalae</taxon>
        <taxon>asterids</taxon>
        <taxon>campanulids</taxon>
        <taxon>Asterales</taxon>
        <taxon>Asteraceae</taxon>
        <taxon>Carduoideae</taxon>
        <taxon>Cardueae</taxon>
        <taxon>Arctiinae</taxon>
        <taxon>Arctium</taxon>
    </lineage>
</organism>
<evidence type="ECO:0000313" key="1">
    <source>
        <dbReference type="EMBL" id="KAI3748094.1"/>
    </source>
</evidence>
<evidence type="ECO:0000313" key="2">
    <source>
        <dbReference type="Proteomes" id="UP001055879"/>
    </source>
</evidence>
<dbReference type="EMBL" id="CM042049">
    <property type="protein sequence ID" value="KAI3748094.1"/>
    <property type="molecule type" value="Genomic_DNA"/>
</dbReference>